<name>A0A4Z2ESZ4_9TELE</name>
<evidence type="ECO:0000313" key="3">
    <source>
        <dbReference type="Proteomes" id="UP000314294"/>
    </source>
</evidence>
<gene>
    <name evidence="2" type="primary">nkd1_1</name>
    <name evidence="2" type="ORF">EYF80_058446</name>
</gene>
<dbReference type="AlphaFoldDB" id="A0A4Z2ESZ4"/>
<feature type="region of interest" description="Disordered" evidence="1">
    <location>
        <begin position="176"/>
        <end position="201"/>
    </location>
</feature>
<keyword evidence="3" id="KW-1185">Reference proteome</keyword>
<dbReference type="Proteomes" id="UP000314294">
    <property type="component" value="Unassembled WGS sequence"/>
</dbReference>
<proteinExistence type="predicted"/>
<accession>A0A4Z2ESZ4</accession>
<organism evidence="2 3">
    <name type="scientific">Liparis tanakae</name>
    <name type="common">Tanaka's snailfish</name>
    <dbReference type="NCBI Taxonomy" id="230148"/>
    <lineage>
        <taxon>Eukaryota</taxon>
        <taxon>Metazoa</taxon>
        <taxon>Chordata</taxon>
        <taxon>Craniata</taxon>
        <taxon>Vertebrata</taxon>
        <taxon>Euteleostomi</taxon>
        <taxon>Actinopterygii</taxon>
        <taxon>Neopterygii</taxon>
        <taxon>Teleostei</taxon>
        <taxon>Neoteleostei</taxon>
        <taxon>Acanthomorphata</taxon>
        <taxon>Eupercaria</taxon>
        <taxon>Perciformes</taxon>
        <taxon>Cottioidei</taxon>
        <taxon>Cottales</taxon>
        <taxon>Liparidae</taxon>
        <taxon>Liparis</taxon>
    </lineage>
</organism>
<dbReference type="EMBL" id="SRLO01003507">
    <property type="protein sequence ID" value="TNN31402.1"/>
    <property type="molecule type" value="Genomic_DNA"/>
</dbReference>
<feature type="region of interest" description="Disordered" evidence="1">
    <location>
        <begin position="58"/>
        <end position="77"/>
    </location>
</feature>
<comment type="caution">
    <text evidence="2">The sequence shown here is derived from an EMBL/GenBank/DDBJ whole genome shotgun (WGS) entry which is preliminary data.</text>
</comment>
<protein>
    <submittedName>
        <fullName evidence="2">Protein naked cuticle 1</fullName>
    </submittedName>
</protein>
<evidence type="ECO:0000256" key="1">
    <source>
        <dbReference type="SAM" id="MobiDB-lite"/>
    </source>
</evidence>
<dbReference type="OrthoDB" id="8964999at2759"/>
<evidence type="ECO:0000313" key="2">
    <source>
        <dbReference type="EMBL" id="TNN31402.1"/>
    </source>
</evidence>
<sequence>MCADVLWERCARTSSRLRFFVSGDSFVVSACLARKGIDDWLAKQSYYCASARLEPRDGPRARGGGGSAPPVSAGPRGDRIYSGAGPRGAERAPRVLRVFFFFFCVKVFSLGRVHWRLTFDLPLLSNGEILWNGFRGDVSLFGGETFLKGSGGGAGALEEKGKEKVPSAAFQTHNASVHQTQLRPRAGEQPGAPRAEPGSPKLNAPNKLYLCIHMFCI</sequence>
<reference evidence="2 3" key="1">
    <citation type="submission" date="2019-03" db="EMBL/GenBank/DDBJ databases">
        <title>First draft genome of Liparis tanakae, snailfish: a comprehensive survey of snailfish specific genes.</title>
        <authorList>
            <person name="Kim W."/>
            <person name="Song I."/>
            <person name="Jeong J.-H."/>
            <person name="Kim D."/>
            <person name="Kim S."/>
            <person name="Ryu S."/>
            <person name="Song J.Y."/>
            <person name="Lee S.K."/>
        </authorList>
    </citation>
    <scope>NUCLEOTIDE SEQUENCE [LARGE SCALE GENOMIC DNA]</scope>
    <source>
        <tissue evidence="2">Muscle</tissue>
    </source>
</reference>